<geneLocation type="plasmid" evidence="1">
    <name>pGZAF1_VIM</name>
</geneLocation>
<reference evidence="1" key="1">
    <citation type="submission" date="2017-02" db="EMBL/GenBank/DDBJ databases">
        <title>Emergence of VIM metallo-beta-lactamase producing Alcaligenes faecalis in GAZA, Palestine.</title>
        <authorList>
            <person name="Al Laham N."/>
            <person name="Chavda K."/>
            <person name="Cienfuegos V."/>
            <person name="Kreiswirth B."/>
            <person name="Chen L."/>
        </authorList>
    </citation>
    <scope>NUCLEOTIDE SEQUENCE</scope>
    <source>
        <strain evidence="1">GZAF1</strain>
        <plasmid evidence="1">pGZAF1_VIM</plasmid>
    </source>
</reference>
<dbReference type="RefSeq" id="WP_086069301.1">
    <property type="nucleotide sequence ID" value="NZ_CP039545.1"/>
</dbReference>
<keyword evidence="1" id="KW-0614">Plasmid</keyword>
<dbReference type="EMBL" id="KY623659">
    <property type="protein sequence ID" value="ASD48438.1"/>
    <property type="molecule type" value="Genomic_DNA"/>
</dbReference>
<name>A0A1Z3MKX4_ALCFA</name>
<accession>A0A1Z3MKX4</accession>
<proteinExistence type="predicted"/>
<protein>
    <submittedName>
        <fullName evidence="1">Uncharacterized protein</fullName>
    </submittedName>
</protein>
<sequence length="245" mass="27645">MMILSTFPQIMDGCTVLVHWKVGLNRGGCIHVSVPFGTENPSLVAELCVIRHLLLRQKVFNVLPMSGKGISLYVSTGAIRKLLLGTSNKRDAQRYAAFLKPRFEGIEIKVVHESIQDYPKSEDEANHHQINVSDPYFASPYDPVVGPAIGQVIITSHAVEQYVKRSGVELIKNPWASLAHRLMHEELKILPLPEQVIRHKERKYGKNNMVEAWGHENSLFGYLVITDETGQRLVVTVYRRQPTQG</sequence>
<organism evidence="1">
    <name type="scientific">Alcaligenes faecalis</name>
    <dbReference type="NCBI Taxonomy" id="511"/>
    <lineage>
        <taxon>Bacteria</taxon>
        <taxon>Pseudomonadati</taxon>
        <taxon>Pseudomonadota</taxon>
        <taxon>Betaproteobacteria</taxon>
        <taxon>Burkholderiales</taxon>
        <taxon>Alcaligenaceae</taxon>
        <taxon>Alcaligenes</taxon>
    </lineage>
</organism>
<evidence type="ECO:0000313" key="1">
    <source>
        <dbReference type="EMBL" id="ASD48438.1"/>
    </source>
</evidence>
<dbReference type="AlphaFoldDB" id="A0A1Z3MKX4"/>